<gene>
    <name evidence="1" type="ORF">NP493_715g02001</name>
</gene>
<reference evidence="1" key="1">
    <citation type="journal article" date="2023" name="Mol. Biol. Evol.">
        <title>Third-Generation Sequencing Reveals the Adaptive Role of the Epigenome in Three Deep-Sea Polychaetes.</title>
        <authorList>
            <person name="Perez M."/>
            <person name="Aroh O."/>
            <person name="Sun Y."/>
            <person name="Lan Y."/>
            <person name="Juniper S.K."/>
            <person name="Young C.R."/>
            <person name="Angers B."/>
            <person name="Qian P.Y."/>
        </authorList>
    </citation>
    <scope>NUCLEOTIDE SEQUENCE</scope>
    <source>
        <strain evidence="1">R07B-5</strain>
    </source>
</reference>
<protein>
    <submittedName>
        <fullName evidence="1">Uncharacterized protein</fullName>
    </submittedName>
</protein>
<evidence type="ECO:0000313" key="2">
    <source>
        <dbReference type="Proteomes" id="UP001209878"/>
    </source>
</evidence>
<sequence length="143" mass="15991">MDTATVHLSQGSEYVYGYRSFTHLKDIALVKVAAEFSVIPLSKQGGLQRCLLKVHKYDVIINKDGRDYLPEHDDVPLSDCTPSPYLVAMTWWHVTSFKYLGAIIADEESKPEILARIAQATAAPAKLKTIWNDMNIAPAQRSD</sequence>
<dbReference type="AlphaFoldDB" id="A0AAD9KQK0"/>
<name>A0AAD9KQK0_RIDPI</name>
<evidence type="ECO:0000313" key="1">
    <source>
        <dbReference type="EMBL" id="KAK2175671.1"/>
    </source>
</evidence>
<accession>A0AAD9KQK0</accession>
<organism evidence="1 2">
    <name type="scientific">Ridgeia piscesae</name>
    <name type="common">Tubeworm</name>
    <dbReference type="NCBI Taxonomy" id="27915"/>
    <lineage>
        <taxon>Eukaryota</taxon>
        <taxon>Metazoa</taxon>
        <taxon>Spiralia</taxon>
        <taxon>Lophotrochozoa</taxon>
        <taxon>Annelida</taxon>
        <taxon>Polychaeta</taxon>
        <taxon>Sedentaria</taxon>
        <taxon>Canalipalpata</taxon>
        <taxon>Sabellida</taxon>
        <taxon>Siboglinidae</taxon>
        <taxon>Ridgeia</taxon>
    </lineage>
</organism>
<proteinExistence type="predicted"/>
<keyword evidence="2" id="KW-1185">Reference proteome</keyword>
<dbReference type="Proteomes" id="UP001209878">
    <property type="component" value="Unassembled WGS sequence"/>
</dbReference>
<comment type="caution">
    <text evidence="1">The sequence shown here is derived from an EMBL/GenBank/DDBJ whole genome shotgun (WGS) entry which is preliminary data.</text>
</comment>
<dbReference type="EMBL" id="JAODUO010000714">
    <property type="protein sequence ID" value="KAK2175671.1"/>
    <property type="molecule type" value="Genomic_DNA"/>
</dbReference>